<keyword evidence="6" id="KW-1185">Reference proteome</keyword>
<evidence type="ECO:0000256" key="1">
    <source>
        <dbReference type="ARBA" id="ARBA00004123"/>
    </source>
</evidence>
<protein>
    <submittedName>
        <fullName evidence="5">Hap1 transcriptional regulatory prottein</fullName>
    </submittedName>
</protein>
<dbReference type="GO" id="GO:0000981">
    <property type="term" value="F:DNA-binding transcription factor activity, RNA polymerase II-specific"/>
    <property type="evidence" value="ECO:0007669"/>
    <property type="project" value="InterPro"/>
</dbReference>
<comment type="caution">
    <text evidence="5">The sequence shown here is derived from an EMBL/GenBank/DDBJ whole genome shotgun (WGS) entry which is preliminary data.</text>
</comment>
<evidence type="ECO:0000313" key="5">
    <source>
        <dbReference type="EMBL" id="KAG0690576.1"/>
    </source>
</evidence>
<sequence>MFKDTTDKVKKSRYRTPTSCDQCRKRKLKCDRQRPCSNCVKSGTEDLCKYAPSAKSNLINSNNIMKINLNNEIIKLRLKINKLEKILEMNNIDISKYDNTMNESDYYEKGNFDDPMINLSEKFDSMMVKENKLLHSGTTSYVTFLVRDKQIAEMFEACSKKNILMYKSYRNQLNTKASDCLLDSSLNDPTWLQFNEKFNNNNTNNKNFDLINVTDLNAKLVLDVLSEVNSKLPPLNVINALIDRFFKYVYPLLPFINEEIFRDELSYVLVPIENGGCKVSITHLQHTSIVSLLLVVLRYSYLTVNVIDFSENNAPCDDKYIYDMVKGDHIIDYSFIILSKNLLMALPSDDGVFKKITLRNIQVLLYLRLYQCYSPELNEEGRENSLTLALIIQMCRAVGANIDLENFSYIFKDNRKITVWRRIFYKLLMLDVHNAFEFGCPLIISDDEYGVKLPTLSKDDQKLLVDYRKGLSVSKSATEVRKLFIENSINNDIALEYDAVKLIRSGLKIFQNFKTSFKKSQFIKIVDKMQTFIDKRIPSLWEILQEKPDAQSCYIPKAQKIHKFEIRLTMQSILMTFNYLLYLNEENEEKSNYSSDDGCKNESTNRCESYQFTNKYGIKALELSLSILKVNHVYARYMSQVIISQVNTVQHKQLKIFSANCEVFIVNRITISLLRPFLFLCSTFLKNVQSNNVITFDEVIQSFSNSVDSAVILKWFNVNTSLTEEISKPDSEFLFLLFQYIKDLFFMYYSLKDLFFICWRSSLMFKLFINYFKYIDNKLYTEFMYPKIEYDDTDILLGKNLTPVEASHYIDNDYLSTVTKEANSTGAFIQELFDTSMPNMNVINFDNVGNNLDSLIYNDLGALVEDMFKDSEMRLQIPREFDLFSMNQMNQMNVGAGNIIVTNIESMNKAKANMEEKFSNLVHDNHDSKSSTNIPDIPVSDINVFTDTSVADAIKGMNERFFY</sequence>
<dbReference type="GO" id="GO:0006351">
    <property type="term" value="P:DNA-templated transcription"/>
    <property type="evidence" value="ECO:0007669"/>
    <property type="project" value="InterPro"/>
</dbReference>
<evidence type="ECO:0000256" key="2">
    <source>
        <dbReference type="ARBA" id="ARBA00022723"/>
    </source>
</evidence>
<organism evidence="5 6">
    <name type="scientific">Pichia californica</name>
    <dbReference type="NCBI Taxonomy" id="460514"/>
    <lineage>
        <taxon>Eukaryota</taxon>
        <taxon>Fungi</taxon>
        <taxon>Dikarya</taxon>
        <taxon>Ascomycota</taxon>
        <taxon>Saccharomycotina</taxon>
        <taxon>Pichiomycetes</taxon>
        <taxon>Pichiales</taxon>
        <taxon>Pichiaceae</taxon>
        <taxon>Pichia</taxon>
    </lineage>
</organism>
<dbReference type="InterPro" id="IPR001138">
    <property type="entry name" value="Zn2Cys6_DnaBD"/>
</dbReference>
<dbReference type="InterPro" id="IPR050613">
    <property type="entry name" value="Sec_Metabolite_Reg"/>
</dbReference>
<dbReference type="Pfam" id="PF00172">
    <property type="entry name" value="Zn_clus"/>
    <property type="match status" value="1"/>
</dbReference>
<dbReference type="InterPro" id="IPR036864">
    <property type="entry name" value="Zn2-C6_fun-type_DNA-bd_sf"/>
</dbReference>
<dbReference type="Gene3D" id="4.10.240.10">
    <property type="entry name" value="Zn(2)-C6 fungal-type DNA-binding domain"/>
    <property type="match status" value="1"/>
</dbReference>
<proteinExistence type="predicted"/>
<dbReference type="CDD" id="cd12148">
    <property type="entry name" value="fungal_TF_MHR"/>
    <property type="match status" value="1"/>
</dbReference>
<dbReference type="AlphaFoldDB" id="A0A9P6WNY1"/>
<dbReference type="GO" id="GO:0003677">
    <property type="term" value="F:DNA binding"/>
    <property type="evidence" value="ECO:0007669"/>
    <property type="project" value="InterPro"/>
</dbReference>
<gene>
    <name evidence="5" type="primary">HAP1_3</name>
    <name evidence="5" type="ORF">C6P40_002327</name>
</gene>
<dbReference type="CDD" id="cd00067">
    <property type="entry name" value="GAL4"/>
    <property type="match status" value="1"/>
</dbReference>
<name>A0A9P6WNY1_9ASCO</name>
<evidence type="ECO:0000256" key="3">
    <source>
        <dbReference type="ARBA" id="ARBA00023242"/>
    </source>
</evidence>
<evidence type="ECO:0000313" key="6">
    <source>
        <dbReference type="Proteomes" id="UP000697127"/>
    </source>
</evidence>
<dbReference type="PANTHER" id="PTHR31001">
    <property type="entry name" value="UNCHARACTERIZED TRANSCRIPTIONAL REGULATORY PROTEIN"/>
    <property type="match status" value="1"/>
</dbReference>
<feature type="domain" description="Zn(2)-C6 fungal-type" evidence="4">
    <location>
        <begin position="19"/>
        <end position="50"/>
    </location>
</feature>
<accession>A0A9P6WNY1</accession>
<dbReference type="PROSITE" id="PS50048">
    <property type="entry name" value="ZN2_CY6_FUNGAL_2"/>
    <property type="match status" value="1"/>
</dbReference>
<reference evidence="5" key="1">
    <citation type="submission" date="2020-11" db="EMBL/GenBank/DDBJ databases">
        <title>Kefir isolates.</title>
        <authorList>
            <person name="Marcisauskas S."/>
            <person name="Kim Y."/>
            <person name="Blasche S."/>
        </authorList>
    </citation>
    <scope>NUCLEOTIDE SEQUENCE</scope>
    <source>
        <strain evidence="5">Olga-1</strain>
    </source>
</reference>
<dbReference type="SMART" id="SM00906">
    <property type="entry name" value="Fungal_trans"/>
    <property type="match status" value="1"/>
</dbReference>
<dbReference type="Pfam" id="PF04082">
    <property type="entry name" value="Fungal_trans"/>
    <property type="match status" value="1"/>
</dbReference>
<dbReference type="SUPFAM" id="SSF57701">
    <property type="entry name" value="Zn2/Cys6 DNA-binding domain"/>
    <property type="match status" value="1"/>
</dbReference>
<dbReference type="PROSITE" id="PS00463">
    <property type="entry name" value="ZN2_CY6_FUNGAL_1"/>
    <property type="match status" value="1"/>
</dbReference>
<comment type="subcellular location">
    <subcellularLocation>
        <location evidence="1">Nucleus</location>
    </subcellularLocation>
</comment>
<dbReference type="InterPro" id="IPR007219">
    <property type="entry name" value="XnlR_reg_dom"/>
</dbReference>
<keyword evidence="2" id="KW-0479">Metal-binding</keyword>
<dbReference type="EMBL" id="PUHW01000026">
    <property type="protein sequence ID" value="KAG0690576.1"/>
    <property type="molecule type" value="Genomic_DNA"/>
</dbReference>
<dbReference type="Proteomes" id="UP000697127">
    <property type="component" value="Unassembled WGS sequence"/>
</dbReference>
<keyword evidence="3" id="KW-0539">Nucleus</keyword>
<dbReference type="SMART" id="SM00066">
    <property type="entry name" value="GAL4"/>
    <property type="match status" value="1"/>
</dbReference>
<dbReference type="GO" id="GO:0008270">
    <property type="term" value="F:zinc ion binding"/>
    <property type="evidence" value="ECO:0007669"/>
    <property type="project" value="InterPro"/>
</dbReference>
<dbReference type="GO" id="GO:0005634">
    <property type="term" value="C:nucleus"/>
    <property type="evidence" value="ECO:0007669"/>
    <property type="project" value="UniProtKB-SubCell"/>
</dbReference>
<evidence type="ECO:0000259" key="4">
    <source>
        <dbReference type="PROSITE" id="PS50048"/>
    </source>
</evidence>